<feature type="region of interest" description="Disordered" evidence="1">
    <location>
        <begin position="31"/>
        <end position="52"/>
    </location>
</feature>
<evidence type="ECO:0000256" key="1">
    <source>
        <dbReference type="SAM" id="MobiDB-lite"/>
    </source>
</evidence>
<reference evidence="2" key="1">
    <citation type="submission" date="2014-11" db="EMBL/GenBank/DDBJ databases">
        <authorList>
            <person name="Amaro Gonzalez C."/>
        </authorList>
    </citation>
    <scope>NUCLEOTIDE SEQUENCE</scope>
</reference>
<organism evidence="2">
    <name type="scientific">Anguilla anguilla</name>
    <name type="common">European freshwater eel</name>
    <name type="synonym">Muraena anguilla</name>
    <dbReference type="NCBI Taxonomy" id="7936"/>
    <lineage>
        <taxon>Eukaryota</taxon>
        <taxon>Metazoa</taxon>
        <taxon>Chordata</taxon>
        <taxon>Craniata</taxon>
        <taxon>Vertebrata</taxon>
        <taxon>Euteleostomi</taxon>
        <taxon>Actinopterygii</taxon>
        <taxon>Neopterygii</taxon>
        <taxon>Teleostei</taxon>
        <taxon>Anguilliformes</taxon>
        <taxon>Anguillidae</taxon>
        <taxon>Anguilla</taxon>
    </lineage>
</organism>
<dbReference type="AlphaFoldDB" id="A0A0E9QG63"/>
<accession>A0A0E9QG63</accession>
<evidence type="ECO:0000313" key="2">
    <source>
        <dbReference type="EMBL" id="JAH15764.1"/>
    </source>
</evidence>
<dbReference type="EMBL" id="GBXM01092813">
    <property type="protein sequence ID" value="JAH15764.1"/>
    <property type="molecule type" value="Transcribed_RNA"/>
</dbReference>
<name>A0A0E9QG63_ANGAN</name>
<sequence>MVNISQVDMLLNSLPHTTWQCSIINVNSSQEMNQKGSNRSENYAMTPVWGRN</sequence>
<feature type="compositionally biased region" description="Polar residues" evidence="1">
    <location>
        <begin position="31"/>
        <end position="43"/>
    </location>
</feature>
<protein>
    <submittedName>
        <fullName evidence="2">Uncharacterized protein</fullName>
    </submittedName>
</protein>
<proteinExistence type="predicted"/>
<reference evidence="2" key="2">
    <citation type="journal article" date="2015" name="Fish Shellfish Immunol.">
        <title>Early steps in the European eel (Anguilla anguilla)-Vibrio vulnificus interaction in the gills: Role of the RtxA13 toxin.</title>
        <authorList>
            <person name="Callol A."/>
            <person name="Pajuelo D."/>
            <person name="Ebbesson L."/>
            <person name="Teles M."/>
            <person name="MacKenzie S."/>
            <person name="Amaro C."/>
        </authorList>
    </citation>
    <scope>NUCLEOTIDE SEQUENCE</scope>
</reference>